<feature type="non-terminal residue" evidence="2">
    <location>
        <position position="1"/>
    </location>
</feature>
<name>A0AAV5T9K3_9BILA</name>
<evidence type="ECO:0000256" key="1">
    <source>
        <dbReference type="SAM" id="SignalP"/>
    </source>
</evidence>
<dbReference type="PANTHER" id="PTHR31024">
    <property type="entry name" value="C-TYPE LECTIN"/>
    <property type="match status" value="1"/>
</dbReference>
<gene>
    <name evidence="2" type="ORF">PENTCL1PPCAC_14411</name>
</gene>
<dbReference type="PANTHER" id="PTHR31024:SF3">
    <property type="entry name" value="C-TYPE LECTIN-RELATED"/>
    <property type="match status" value="1"/>
</dbReference>
<sequence>GRTMLRLLIVIVLAQHATSFTYSCEELVHHFSPHSTFVARLTVGCVILQEDFSNFDDLKKFRLFNGSTYTNFVDIAGSESHCVRAAGQWNLYVDQPATVKCDQQFSLVLTEELDTFIMPLKESTVHTLKGRNLVAVPQTGMWIHKRSCSGSGQVTIATGAGPNADDNEVMYRSWTCDAVPDWIFSFDIVITIDADDGVVYTVECSSDKSQVKAQPGDAIAILTSGISNNLQNLQGYDNEARVQIGDGG</sequence>
<feature type="chain" id="PRO_5044011535" evidence="1">
    <location>
        <begin position="20"/>
        <end position="248"/>
    </location>
</feature>
<organism evidence="2 3">
    <name type="scientific">Pristionchus entomophagus</name>
    <dbReference type="NCBI Taxonomy" id="358040"/>
    <lineage>
        <taxon>Eukaryota</taxon>
        <taxon>Metazoa</taxon>
        <taxon>Ecdysozoa</taxon>
        <taxon>Nematoda</taxon>
        <taxon>Chromadorea</taxon>
        <taxon>Rhabditida</taxon>
        <taxon>Rhabditina</taxon>
        <taxon>Diplogasteromorpha</taxon>
        <taxon>Diplogasteroidea</taxon>
        <taxon>Neodiplogasteridae</taxon>
        <taxon>Pristionchus</taxon>
    </lineage>
</organism>
<protein>
    <submittedName>
        <fullName evidence="2">Uncharacterized protein</fullName>
    </submittedName>
</protein>
<comment type="caution">
    <text evidence="2">The sequence shown here is derived from an EMBL/GenBank/DDBJ whole genome shotgun (WGS) entry which is preliminary data.</text>
</comment>
<evidence type="ECO:0000313" key="3">
    <source>
        <dbReference type="Proteomes" id="UP001432027"/>
    </source>
</evidence>
<dbReference type="Proteomes" id="UP001432027">
    <property type="component" value="Unassembled WGS sequence"/>
</dbReference>
<accession>A0AAV5T9K3</accession>
<keyword evidence="3" id="KW-1185">Reference proteome</keyword>
<keyword evidence="1" id="KW-0732">Signal</keyword>
<evidence type="ECO:0000313" key="2">
    <source>
        <dbReference type="EMBL" id="GMS92236.1"/>
    </source>
</evidence>
<reference evidence="2" key="1">
    <citation type="submission" date="2023-10" db="EMBL/GenBank/DDBJ databases">
        <title>Genome assembly of Pristionchus species.</title>
        <authorList>
            <person name="Yoshida K."/>
            <person name="Sommer R.J."/>
        </authorList>
    </citation>
    <scope>NUCLEOTIDE SEQUENCE</scope>
    <source>
        <strain evidence="2">RS0144</strain>
    </source>
</reference>
<feature type="signal peptide" evidence="1">
    <location>
        <begin position="1"/>
        <end position="19"/>
    </location>
</feature>
<dbReference type="AlphaFoldDB" id="A0AAV5T9K3"/>
<dbReference type="EMBL" id="BTSX01000004">
    <property type="protein sequence ID" value="GMS92236.1"/>
    <property type="molecule type" value="Genomic_DNA"/>
</dbReference>
<proteinExistence type="predicted"/>